<dbReference type="SUPFAM" id="SSF103088">
    <property type="entry name" value="OmpA-like"/>
    <property type="match status" value="1"/>
</dbReference>
<comment type="similarity">
    <text evidence="2">Belongs to the MotB family.</text>
</comment>
<dbReference type="CDD" id="cd07185">
    <property type="entry name" value="OmpA_C-like"/>
    <property type="match status" value="1"/>
</dbReference>
<evidence type="ECO:0000313" key="12">
    <source>
        <dbReference type="Proteomes" id="UP000321230"/>
    </source>
</evidence>
<keyword evidence="3" id="KW-1003">Cell membrane</keyword>
<feature type="compositionally biased region" description="Basic and acidic residues" evidence="8">
    <location>
        <begin position="100"/>
        <end position="125"/>
    </location>
</feature>
<evidence type="ECO:0000256" key="2">
    <source>
        <dbReference type="ARBA" id="ARBA00008914"/>
    </source>
</evidence>
<dbReference type="AlphaFoldDB" id="A0A511B6W0"/>
<protein>
    <submittedName>
        <fullName evidence="11">Membrane protein</fullName>
    </submittedName>
</protein>
<sequence length="316" mass="34443">MSKKNGKEARKIVIKRFEVVEGGHHGGSWKIAYADFVTAMMAFFLVMWLINATTEEQRKGIANFFNPMAMQKDTPPPLGSVLPPDPAPLATSPPPSIIATRDKSGGDPRYDDIGPRKRSGQDPERSAQVVVLHDNQLRPGEIPRSGPESAQQAGFRTGSGMYQDGVVRQIRSAITDDKGLSAVKSQVAVTSGDDGIHIQIADSEHEPMFHLGSALPNPYAIKLLQKIVPYLDKIPGQLSIAGYTDAAPYRPGLPGNWALSTERAVSARDILVQAGFPDWRLKSVSGHADRELFDAAKPLSPKNRRIILILSPEIQK</sequence>
<gene>
    <name evidence="11" type="ORF">GWA01_12970</name>
</gene>
<evidence type="ECO:0000256" key="5">
    <source>
        <dbReference type="ARBA" id="ARBA00022989"/>
    </source>
</evidence>
<evidence type="ECO:0000256" key="9">
    <source>
        <dbReference type="SAM" id="Phobius"/>
    </source>
</evidence>
<dbReference type="PANTHER" id="PTHR30329:SF21">
    <property type="entry name" value="LIPOPROTEIN YIAD-RELATED"/>
    <property type="match status" value="1"/>
</dbReference>
<keyword evidence="4 9" id="KW-0812">Transmembrane</keyword>
<dbReference type="Pfam" id="PF13677">
    <property type="entry name" value="MotB_plug"/>
    <property type="match status" value="1"/>
</dbReference>
<dbReference type="Pfam" id="PF00691">
    <property type="entry name" value="OmpA"/>
    <property type="match status" value="1"/>
</dbReference>
<dbReference type="GO" id="GO:0005886">
    <property type="term" value="C:plasma membrane"/>
    <property type="evidence" value="ECO:0007669"/>
    <property type="project" value="UniProtKB-SubCell"/>
</dbReference>
<dbReference type="InterPro" id="IPR050330">
    <property type="entry name" value="Bact_OuterMem_StrucFunc"/>
</dbReference>
<dbReference type="PANTHER" id="PTHR30329">
    <property type="entry name" value="STATOR ELEMENT OF FLAGELLAR MOTOR COMPLEX"/>
    <property type="match status" value="1"/>
</dbReference>
<feature type="region of interest" description="Disordered" evidence="8">
    <location>
        <begin position="74"/>
        <end position="160"/>
    </location>
</feature>
<evidence type="ECO:0000256" key="1">
    <source>
        <dbReference type="ARBA" id="ARBA00004162"/>
    </source>
</evidence>
<proteinExistence type="inferred from homology"/>
<keyword evidence="6 7" id="KW-0472">Membrane</keyword>
<keyword evidence="5 9" id="KW-1133">Transmembrane helix</keyword>
<reference evidence="11 12" key="1">
    <citation type="submission" date="2019-07" db="EMBL/GenBank/DDBJ databases">
        <title>Whole genome shotgun sequence of Gluconobacter wancherniae NBRC 103581.</title>
        <authorList>
            <person name="Hosoyama A."/>
            <person name="Uohara A."/>
            <person name="Ohji S."/>
            <person name="Ichikawa N."/>
        </authorList>
    </citation>
    <scope>NUCLEOTIDE SEQUENCE [LARGE SCALE GENOMIC DNA]</scope>
    <source>
        <strain evidence="11 12">NBRC 103581</strain>
    </source>
</reference>
<evidence type="ECO:0000259" key="10">
    <source>
        <dbReference type="PROSITE" id="PS51123"/>
    </source>
</evidence>
<dbReference type="OrthoDB" id="7170686at2"/>
<dbReference type="EMBL" id="BJUZ01000001">
    <property type="protein sequence ID" value="GEK93527.1"/>
    <property type="molecule type" value="Genomic_DNA"/>
</dbReference>
<dbReference type="PROSITE" id="PS51123">
    <property type="entry name" value="OMPA_2"/>
    <property type="match status" value="1"/>
</dbReference>
<accession>A0A511B6W0</accession>
<keyword evidence="12" id="KW-1185">Reference proteome</keyword>
<evidence type="ECO:0000256" key="6">
    <source>
        <dbReference type="ARBA" id="ARBA00023136"/>
    </source>
</evidence>
<organism evidence="11 12">
    <name type="scientific">Gluconobacter wancherniae NBRC 103581</name>
    <dbReference type="NCBI Taxonomy" id="656744"/>
    <lineage>
        <taxon>Bacteria</taxon>
        <taxon>Pseudomonadati</taxon>
        <taxon>Pseudomonadota</taxon>
        <taxon>Alphaproteobacteria</taxon>
        <taxon>Acetobacterales</taxon>
        <taxon>Acetobacteraceae</taxon>
        <taxon>Gluconobacter</taxon>
    </lineage>
</organism>
<dbReference type="Proteomes" id="UP000321230">
    <property type="component" value="Unassembled WGS sequence"/>
</dbReference>
<feature type="domain" description="OmpA-like" evidence="10">
    <location>
        <begin position="196"/>
        <end position="314"/>
    </location>
</feature>
<name>A0A511B6W0_9PROT</name>
<evidence type="ECO:0000256" key="4">
    <source>
        <dbReference type="ARBA" id="ARBA00022692"/>
    </source>
</evidence>
<comment type="subcellular location">
    <subcellularLocation>
        <location evidence="1">Cell membrane</location>
        <topology evidence="1">Single-pass membrane protein</topology>
    </subcellularLocation>
</comment>
<feature type="transmembrane region" description="Helical" evidence="9">
    <location>
        <begin position="31"/>
        <end position="50"/>
    </location>
</feature>
<dbReference type="InterPro" id="IPR036737">
    <property type="entry name" value="OmpA-like_sf"/>
</dbReference>
<evidence type="ECO:0000256" key="3">
    <source>
        <dbReference type="ARBA" id="ARBA00022475"/>
    </source>
</evidence>
<dbReference type="InterPro" id="IPR006665">
    <property type="entry name" value="OmpA-like"/>
</dbReference>
<dbReference type="RefSeq" id="WP_146795086.1">
    <property type="nucleotide sequence ID" value="NZ_BARC01000013.1"/>
</dbReference>
<evidence type="ECO:0000256" key="7">
    <source>
        <dbReference type="PROSITE-ProRule" id="PRU00473"/>
    </source>
</evidence>
<evidence type="ECO:0000256" key="8">
    <source>
        <dbReference type="SAM" id="MobiDB-lite"/>
    </source>
</evidence>
<comment type="caution">
    <text evidence="11">The sequence shown here is derived from an EMBL/GenBank/DDBJ whole genome shotgun (WGS) entry which is preliminary data.</text>
</comment>
<dbReference type="Gene3D" id="3.30.1330.60">
    <property type="entry name" value="OmpA-like domain"/>
    <property type="match status" value="1"/>
</dbReference>
<feature type="compositionally biased region" description="Pro residues" evidence="8">
    <location>
        <begin position="74"/>
        <end position="96"/>
    </location>
</feature>
<dbReference type="InterPro" id="IPR025713">
    <property type="entry name" value="MotB-like_N_dom"/>
</dbReference>
<evidence type="ECO:0000313" key="11">
    <source>
        <dbReference type="EMBL" id="GEK93527.1"/>
    </source>
</evidence>